<dbReference type="RefSeq" id="WP_018081051.1">
    <property type="nucleotide sequence ID" value="NZ_AQWM01000003.1"/>
</dbReference>
<dbReference type="EMBL" id="AWGB01000021">
    <property type="protein sequence ID" value="ESQ90903.1"/>
    <property type="molecule type" value="Genomic_DNA"/>
</dbReference>
<reference evidence="2 3" key="1">
    <citation type="journal article" date="2014" name="Nature">
        <title>Sequential evolution of bacterial morphology by co-option of a developmental regulator.</title>
        <authorList>
            <person name="Jiang C."/>
            <person name="Brown P.J."/>
            <person name="Ducret A."/>
            <person name="Brun Y.V."/>
        </authorList>
    </citation>
    <scope>NUCLEOTIDE SEQUENCE [LARGE SCALE GENOMIC DNA]</scope>
    <source>
        <strain evidence="2 3">DSM 16100</strain>
    </source>
</reference>
<dbReference type="AlphaFoldDB" id="V4RHU1"/>
<dbReference type="Proteomes" id="UP000017837">
    <property type="component" value="Unassembled WGS sequence"/>
</dbReference>
<accession>V4RHU1</accession>
<sequence length="165" mass="16968">MSIRNAQIAVAIAAIVVIIAMLSMCARKPAENKRAELGNTAYEVAVTFTPAATAAMKTLGQGATVEGFFYGAPVEAARDKVDDDGHIPAGMDQVDIAANTQTVKMPGSGIDPDVMAHIAGGKPSLMVRVYSSTTAGTPNQLDCTTFNGTLAAAQTAPVAIACDIR</sequence>
<evidence type="ECO:0000313" key="3">
    <source>
        <dbReference type="Proteomes" id="UP000017837"/>
    </source>
</evidence>
<organism evidence="2 3">
    <name type="scientific">Asticcacaulis benevestitus DSM 16100 = ATCC BAA-896</name>
    <dbReference type="NCBI Taxonomy" id="1121022"/>
    <lineage>
        <taxon>Bacteria</taxon>
        <taxon>Pseudomonadati</taxon>
        <taxon>Pseudomonadota</taxon>
        <taxon>Alphaproteobacteria</taxon>
        <taxon>Caulobacterales</taxon>
        <taxon>Caulobacteraceae</taxon>
        <taxon>Asticcacaulis</taxon>
    </lineage>
</organism>
<evidence type="ECO:0000256" key="1">
    <source>
        <dbReference type="SAM" id="Phobius"/>
    </source>
</evidence>
<dbReference type="PATRIC" id="fig|1121022.4.peg.2348"/>
<keyword evidence="1" id="KW-0472">Membrane</keyword>
<keyword evidence="1" id="KW-1133">Transmembrane helix</keyword>
<dbReference type="OrthoDB" id="7376398at2"/>
<evidence type="ECO:0000313" key="2">
    <source>
        <dbReference type="EMBL" id="ESQ90903.1"/>
    </source>
</evidence>
<gene>
    <name evidence="2" type="ORF">ABENE_11580</name>
</gene>
<comment type="caution">
    <text evidence="2">The sequence shown here is derived from an EMBL/GenBank/DDBJ whole genome shotgun (WGS) entry which is preliminary data.</text>
</comment>
<feature type="transmembrane region" description="Helical" evidence="1">
    <location>
        <begin position="6"/>
        <end position="26"/>
    </location>
</feature>
<keyword evidence="3" id="KW-1185">Reference proteome</keyword>
<proteinExistence type="predicted"/>
<keyword evidence="1" id="KW-0812">Transmembrane</keyword>
<name>V4RHU1_9CAUL</name>
<protein>
    <submittedName>
        <fullName evidence="2">Uncharacterized protein</fullName>
    </submittedName>
</protein>